<dbReference type="AlphaFoldDB" id="A0A0L8V6N3"/>
<evidence type="ECO:0000313" key="2">
    <source>
        <dbReference type="EMBL" id="KOH44101.1"/>
    </source>
</evidence>
<dbReference type="EMBL" id="LGIA01000171">
    <property type="protein sequence ID" value="KOH44101.1"/>
    <property type="molecule type" value="Genomic_DNA"/>
</dbReference>
<reference evidence="3" key="1">
    <citation type="submission" date="2015-07" db="EMBL/GenBank/DDBJ databases">
        <title>Genome sequencing of Sunxiuqinia dokdonensis strain SK.</title>
        <authorList>
            <person name="Ahn S."/>
            <person name="Kim B.-C."/>
        </authorList>
    </citation>
    <scope>NUCLEOTIDE SEQUENCE [LARGE SCALE GENOMIC DNA]</scope>
    <source>
        <strain evidence="3">SK</strain>
    </source>
</reference>
<protein>
    <recommendedName>
        <fullName evidence="4">Transposase IS200-like domain-containing protein</fullName>
    </recommendedName>
</protein>
<keyword evidence="3" id="KW-1185">Reference proteome</keyword>
<proteinExistence type="predicted"/>
<dbReference type="GO" id="GO:0006313">
    <property type="term" value="P:DNA transposition"/>
    <property type="evidence" value="ECO:0007669"/>
    <property type="project" value="InterPro"/>
</dbReference>
<feature type="region of interest" description="Disordered" evidence="1">
    <location>
        <begin position="70"/>
        <end position="95"/>
    </location>
</feature>
<dbReference type="InterPro" id="IPR036515">
    <property type="entry name" value="Transposase_17_sf"/>
</dbReference>
<comment type="caution">
    <text evidence="2">The sequence shown here is derived from an EMBL/GenBank/DDBJ whole genome shotgun (WGS) entry which is preliminary data.</text>
</comment>
<dbReference type="Proteomes" id="UP000036958">
    <property type="component" value="Unassembled WGS sequence"/>
</dbReference>
<dbReference type="GO" id="GO:0004803">
    <property type="term" value="F:transposase activity"/>
    <property type="evidence" value="ECO:0007669"/>
    <property type="project" value="InterPro"/>
</dbReference>
<organism evidence="2 3">
    <name type="scientific">Sunxiuqinia dokdonensis</name>
    <dbReference type="NCBI Taxonomy" id="1409788"/>
    <lineage>
        <taxon>Bacteria</taxon>
        <taxon>Pseudomonadati</taxon>
        <taxon>Bacteroidota</taxon>
        <taxon>Bacteroidia</taxon>
        <taxon>Marinilabiliales</taxon>
        <taxon>Prolixibacteraceae</taxon>
        <taxon>Sunxiuqinia</taxon>
    </lineage>
</organism>
<dbReference type="STRING" id="1409788.NC99_30940"/>
<gene>
    <name evidence="2" type="ORF">NC99_30940</name>
</gene>
<dbReference type="GO" id="GO:0003677">
    <property type="term" value="F:DNA binding"/>
    <property type="evidence" value="ECO:0007669"/>
    <property type="project" value="InterPro"/>
</dbReference>
<evidence type="ECO:0000313" key="3">
    <source>
        <dbReference type="Proteomes" id="UP000036958"/>
    </source>
</evidence>
<dbReference type="SUPFAM" id="SSF143422">
    <property type="entry name" value="Transposase IS200-like"/>
    <property type="match status" value="1"/>
</dbReference>
<sequence>MPNHFHAIVIIGENDYRVSTSGKPANKFGPQSKNLASIIRGFKSAVTMGARKIDSEFAWPSRFHNHIIRHPKSFQRISNDPPAAGPTRPTGRTID</sequence>
<dbReference type="Gene3D" id="3.30.70.1290">
    <property type="entry name" value="Transposase IS200-like"/>
    <property type="match status" value="1"/>
</dbReference>
<dbReference type="RefSeq" id="WP_053184867.1">
    <property type="nucleotide sequence ID" value="NZ_LGIA01000171.1"/>
</dbReference>
<evidence type="ECO:0008006" key="4">
    <source>
        <dbReference type="Google" id="ProtNLM"/>
    </source>
</evidence>
<evidence type="ECO:0000256" key="1">
    <source>
        <dbReference type="SAM" id="MobiDB-lite"/>
    </source>
</evidence>
<dbReference type="OrthoDB" id="9794403at2"/>
<accession>A0A0L8V6N3</accession>
<name>A0A0L8V6N3_9BACT</name>